<dbReference type="GeneID" id="77467123"/>
<dbReference type="InterPro" id="IPR000771">
    <property type="entry name" value="FBA_II"/>
</dbReference>
<dbReference type="Pfam" id="PF01116">
    <property type="entry name" value="F_bP_aldolase"/>
    <property type="match status" value="1"/>
</dbReference>
<dbReference type="Proteomes" id="UP000241238">
    <property type="component" value="Chromosome"/>
</dbReference>
<dbReference type="RefSeq" id="WP_005948769.1">
    <property type="nucleotide sequence ID" value="NZ_CP028103.1"/>
</dbReference>
<name>A0ABM6U2D0_FUSVA</name>
<dbReference type="EMBL" id="CP028103">
    <property type="protein sequence ID" value="AVQ30406.1"/>
    <property type="molecule type" value="Genomic_DNA"/>
</dbReference>
<organism evidence="1 2">
    <name type="scientific">Fusobacterium varium ATCC 27725</name>
    <dbReference type="NCBI Taxonomy" id="469618"/>
    <lineage>
        <taxon>Bacteria</taxon>
        <taxon>Fusobacteriati</taxon>
        <taxon>Fusobacteriota</taxon>
        <taxon>Fusobacteriia</taxon>
        <taxon>Fusobacteriales</taxon>
        <taxon>Fusobacteriaceae</taxon>
        <taxon>Fusobacterium</taxon>
    </lineage>
</organism>
<dbReference type="PANTHER" id="PTHR30304">
    <property type="entry name" value="D-TAGATOSE-1,6-BISPHOSPHATE ALDOLASE"/>
    <property type="match status" value="1"/>
</dbReference>
<dbReference type="EC" id="4.1.2.13" evidence="1"/>
<sequence>MRKYSFKELGLENTRDMFKRANENGYSIPAFNFANLEQLQAILDACVEAESDVIIQISASARTYIGKEQLPLLVKGAIEEIREKGSKIAVALNLDHGKGYDLIKDCLDYGFSSVMIDASKYDFEKNIELTKEIVELAKDYDASVEGEIGVIHGTEDEHSADESTFTKPAEAVEFIKRTGVDSLAIAIGTAHGAHKFKVGEDPKLRLDILENIKKEIGSFPIVLHGSSSVPQDYIKKFKEFGGEVKDAIGIPDEELRKASKSIVTKINVDTDGRLVFTSALREYFAKNPKEMDLKKYLDYARNEMKNFYVKKINSVFKTK</sequence>
<keyword evidence="1" id="KW-0456">Lyase</keyword>
<reference evidence="2" key="1">
    <citation type="journal article" date="2018" name="MSphere">
        <title>Fusobacterium Genomics Using MinION and Illumina Sequencing Enables Genome Completion and Correction.</title>
        <authorList>
            <person name="Todd S.M."/>
            <person name="Settlage R.E."/>
            <person name="Lahmers K.K."/>
            <person name="Slade D.J."/>
        </authorList>
    </citation>
    <scope>NUCLEOTIDE SEQUENCE [LARGE SCALE GENOMIC DNA]</scope>
    <source>
        <strain evidence="2">ATCC 27725</strain>
    </source>
</reference>
<dbReference type="Gene3D" id="3.20.20.70">
    <property type="entry name" value="Aldolase class I"/>
    <property type="match status" value="1"/>
</dbReference>
<gene>
    <name evidence="1" type="ORF">C4N18_03900</name>
</gene>
<proteinExistence type="predicted"/>
<dbReference type="PANTHER" id="PTHR30304:SF0">
    <property type="entry name" value="D-TAGATOSE-1,6-BISPHOSPHATE ALDOLASE SUBUNIT GATY-RELATED"/>
    <property type="match status" value="1"/>
</dbReference>
<dbReference type="SUPFAM" id="SSF51569">
    <property type="entry name" value="Aldolase"/>
    <property type="match status" value="1"/>
</dbReference>
<dbReference type="InterPro" id="IPR050246">
    <property type="entry name" value="Class_II_FBP_aldolase"/>
</dbReference>
<protein>
    <submittedName>
        <fullName evidence="1">Ketose-bisphosphate aldolase</fullName>
        <ecNumber evidence="1">4.1.2.13</ecNumber>
    </submittedName>
</protein>
<dbReference type="PIRSF" id="PIRSF001359">
    <property type="entry name" value="F_bP_aldolase_II"/>
    <property type="match status" value="1"/>
</dbReference>
<dbReference type="NCBIfam" id="TIGR00167">
    <property type="entry name" value="cbbA"/>
    <property type="match status" value="1"/>
</dbReference>
<dbReference type="InterPro" id="IPR013785">
    <property type="entry name" value="Aldolase_TIM"/>
</dbReference>
<accession>A0ABM6U2D0</accession>
<evidence type="ECO:0000313" key="2">
    <source>
        <dbReference type="Proteomes" id="UP000241238"/>
    </source>
</evidence>
<keyword evidence="2" id="KW-1185">Reference proteome</keyword>
<evidence type="ECO:0000313" key="1">
    <source>
        <dbReference type="EMBL" id="AVQ30406.1"/>
    </source>
</evidence>
<dbReference type="GO" id="GO:0004332">
    <property type="term" value="F:fructose-bisphosphate aldolase activity"/>
    <property type="evidence" value="ECO:0007669"/>
    <property type="project" value="UniProtKB-EC"/>
</dbReference>
<dbReference type="CDD" id="cd00947">
    <property type="entry name" value="TBP_aldolase_IIB"/>
    <property type="match status" value="1"/>
</dbReference>